<dbReference type="Proteomes" id="UP000215335">
    <property type="component" value="Unassembled WGS sequence"/>
</dbReference>
<organism evidence="2 3">
    <name type="scientific">Trichomalopsis sarcophagae</name>
    <dbReference type="NCBI Taxonomy" id="543379"/>
    <lineage>
        <taxon>Eukaryota</taxon>
        <taxon>Metazoa</taxon>
        <taxon>Ecdysozoa</taxon>
        <taxon>Arthropoda</taxon>
        <taxon>Hexapoda</taxon>
        <taxon>Insecta</taxon>
        <taxon>Pterygota</taxon>
        <taxon>Neoptera</taxon>
        <taxon>Endopterygota</taxon>
        <taxon>Hymenoptera</taxon>
        <taxon>Apocrita</taxon>
        <taxon>Proctotrupomorpha</taxon>
        <taxon>Chalcidoidea</taxon>
        <taxon>Pteromalidae</taxon>
        <taxon>Pteromalinae</taxon>
        <taxon>Trichomalopsis</taxon>
    </lineage>
</organism>
<name>A0A232ERH8_9HYME</name>
<feature type="compositionally biased region" description="Polar residues" evidence="1">
    <location>
        <begin position="1"/>
        <end position="11"/>
    </location>
</feature>
<evidence type="ECO:0000256" key="1">
    <source>
        <dbReference type="SAM" id="MobiDB-lite"/>
    </source>
</evidence>
<gene>
    <name evidence="2" type="ORF">TSAR_005711</name>
</gene>
<feature type="compositionally biased region" description="Basic and acidic residues" evidence="1">
    <location>
        <begin position="12"/>
        <end position="31"/>
    </location>
</feature>
<protein>
    <submittedName>
        <fullName evidence="2">Uncharacterized protein</fullName>
    </submittedName>
</protein>
<accession>A0A232ERH8</accession>
<dbReference type="EMBL" id="NNAY01002616">
    <property type="protein sequence ID" value="OXU20932.1"/>
    <property type="molecule type" value="Genomic_DNA"/>
</dbReference>
<reference evidence="2 3" key="1">
    <citation type="journal article" date="2017" name="Curr. Biol.">
        <title>The Evolution of Venom by Co-option of Single-Copy Genes.</title>
        <authorList>
            <person name="Martinson E.O."/>
            <person name="Mrinalini"/>
            <person name="Kelkar Y.D."/>
            <person name="Chang C.H."/>
            <person name="Werren J.H."/>
        </authorList>
    </citation>
    <scope>NUCLEOTIDE SEQUENCE [LARGE SCALE GENOMIC DNA]</scope>
    <source>
        <strain evidence="2 3">Alberta</strain>
        <tissue evidence="2">Whole body</tissue>
    </source>
</reference>
<keyword evidence="3" id="KW-1185">Reference proteome</keyword>
<dbReference type="AlphaFoldDB" id="A0A232ERH8"/>
<proteinExistence type="predicted"/>
<sequence length="63" mass="7200">MEASNVVTTRTLNERKAMSSSQVERRQENYAKKTRKNKEVVSVVSTSKIQSLESLEKKADSPW</sequence>
<feature type="region of interest" description="Disordered" evidence="1">
    <location>
        <begin position="1"/>
        <end position="34"/>
    </location>
</feature>
<evidence type="ECO:0000313" key="3">
    <source>
        <dbReference type="Proteomes" id="UP000215335"/>
    </source>
</evidence>
<comment type="caution">
    <text evidence="2">The sequence shown here is derived from an EMBL/GenBank/DDBJ whole genome shotgun (WGS) entry which is preliminary data.</text>
</comment>
<evidence type="ECO:0000313" key="2">
    <source>
        <dbReference type="EMBL" id="OXU20932.1"/>
    </source>
</evidence>